<dbReference type="PANTHER" id="PTHR34475">
    <property type="match status" value="1"/>
</dbReference>
<gene>
    <name evidence="2" type="ORF">METZ01_LOCUS28278</name>
</gene>
<evidence type="ECO:0000256" key="1">
    <source>
        <dbReference type="SAM" id="MobiDB-lite"/>
    </source>
</evidence>
<evidence type="ECO:0000313" key="2">
    <source>
        <dbReference type="EMBL" id="SUZ75424.1"/>
    </source>
</evidence>
<dbReference type="Pfam" id="PF13413">
    <property type="entry name" value="HTH_25"/>
    <property type="match status" value="1"/>
</dbReference>
<dbReference type="PANTHER" id="PTHR34475:SF1">
    <property type="entry name" value="CYTOSKELETON PROTEIN RODZ"/>
    <property type="match status" value="1"/>
</dbReference>
<sequence>MMNKMQESAPFFEELKKLRVERDIELSEVSTRTKISLEYLEAMESGDFTFLPYVYIRLFLKAYTVEIGAETEEILQQLDHLMDKETPTNDLPPSEDDEESKELPEDGLVQSLLPTAVGDIPSSAVKVGVLIIVVFFGVWVVRQITNDESESTEPEVGTPFIVAPKITDQELNTGFIPTDVDQELNLEAPYRLALSSTRETWYEFESDYSGNITSASLLNGNDITMSFNEYLYLRLERTADVTVFLNGTEVFLQDAPYPTDIIYDGQRKQLSIRSYTPR</sequence>
<organism evidence="2">
    <name type="scientific">marine metagenome</name>
    <dbReference type="NCBI Taxonomy" id="408172"/>
    <lineage>
        <taxon>unclassified sequences</taxon>
        <taxon>metagenomes</taxon>
        <taxon>ecological metagenomes</taxon>
    </lineage>
</organism>
<accession>A0A381Q9B1</accession>
<dbReference type="GO" id="GO:0003677">
    <property type="term" value="F:DNA binding"/>
    <property type="evidence" value="ECO:0007669"/>
    <property type="project" value="InterPro"/>
</dbReference>
<evidence type="ECO:0008006" key="3">
    <source>
        <dbReference type="Google" id="ProtNLM"/>
    </source>
</evidence>
<dbReference type="Gene3D" id="1.10.260.40">
    <property type="entry name" value="lambda repressor-like DNA-binding domains"/>
    <property type="match status" value="1"/>
</dbReference>
<proteinExistence type="predicted"/>
<feature type="region of interest" description="Disordered" evidence="1">
    <location>
        <begin position="84"/>
        <end position="104"/>
    </location>
</feature>
<name>A0A381Q9B1_9ZZZZ</name>
<dbReference type="InterPro" id="IPR050400">
    <property type="entry name" value="Bact_Cytoskel_RodZ"/>
</dbReference>
<dbReference type="AlphaFoldDB" id="A0A381Q9B1"/>
<reference evidence="2" key="1">
    <citation type="submission" date="2018-05" db="EMBL/GenBank/DDBJ databases">
        <authorList>
            <person name="Lanie J.A."/>
            <person name="Ng W.-L."/>
            <person name="Kazmierczak K.M."/>
            <person name="Andrzejewski T.M."/>
            <person name="Davidsen T.M."/>
            <person name="Wayne K.J."/>
            <person name="Tettelin H."/>
            <person name="Glass J.I."/>
            <person name="Rusch D."/>
            <person name="Podicherti R."/>
            <person name="Tsui H.-C.T."/>
            <person name="Winkler M.E."/>
        </authorList>
    </citation>
    <scope>NUCLEOTIDE SEQUENCE</scope>
</reference>
<dbReference type="EMBL" id="UINC01001245">
    <property type="protein sequence ID" value="SUZ75424.1"/>
    <property type="molecule type" value="Genomic_DNA"/>
</dbReference>
<protein>
    <recommendedName>
        <fullName evidence="3">DUF4115 domain-containing protein</fullName>
    </recommendedName>
</protein>
<dbReference type="InterPro" id="IPR010982">
    <property type="entry name" value="Lambda_DNA-bd_dom_sf"/>
</dbReference>